<dbReference type="Proteomes" id="UP001610563">
    <property type="component" value="Unassembled WGS sequence"/>
</dbReference>
<keyword evidence="4" id="KW-1185">Reference proteome</keyword>
<feature type="compositionally biased region" description="Polar residues" evidence="1">
    <location>
        <begin position="324"/>
        <end position="343"/>
    </location>
</feature>
<dbReference type="PROSITE" id="PS51257">
    <property type="entry name" value="PROKAR_LIPOPROTEIN"/>
    <property type="match status" value="1"/>
</dbReference>
<name>A0ABR4G342_9EURO</name>
<dbReference type="EMBL" id="JBFTWV010000058">
    <property type="protein sequence ID" value="KAL2793407.1"/>
    <property type="molecule type" value="Genomic_DNA"/>
</dbReference>
<feature type="region of interest" description="Disordered" evidence="1">
    <location>
        <begin position="324"/>
        <end position="346"/>
    </location>
</feature>
<evidence type="ECO:0000256" key="1">
    <source>
        <dbReference type="SAM" id="MobiDB-lite"/>
    </source>
</evidence>
<evidence type="ECO:0000256" key="2">
    <source>
        <dbReference type="SAM" id="Phobius"/>
    </source>
</evidence>
<feature type="transmembrane region" description="Helical" evidence="2">
    <location>
        <begin position="233"/>
        <end position="252"/>
    </location>
</feature>
<gene>
    <name evidence="3" type="ORF">BJX66DRAFT_338869</name>
</gene>
<comment type="caution">
    <text evidence="3">The sequence shown here is derived from an EMBL/GenBank/DDBJ whole genome shotgun (WGS) entry which is preliminary data.</text>
</comment>
<protein>
    <submittedName>
        <fullName evidence="3">Uncharacterized protein</fullName>
    </submittedName>
</protein>
<accession>A0ABR4G342</accession>
<evidence type="ECO:0000313" key="4">
    <source>
        <dbReference type="Proteomes" id="UP001610563"/>
    </source>
</evidence>
<proteinExistence type="predicted"/>
<evidence type="ECO:0000313" key="3">
    <source>
        <dbReference type="EMBL" id="KAL2793407.1"/>
    </source>
</evidence>
<sequence>MRRSTRGVSAMDIALSITYDHKSAVTYALLLGCTESQQGFLYKQLTSLPMLARHPLLLPVLFAEYQHTFLNDRNLYLWNRLLEVETTSGRTGAPLIRASTKPQEEGQVPSCTAGKSSGKTDITNGVLGIIQIATYRETYCETLAVMIDCIQSSLDALNNDQAEGGSAPAVLSIREAGQIISASVQFTRRKSQVLLSDFRFIEKRAQAQMTAVYNHTAQQIATASKRDTSAMKAIALLTMFFLPPTFAATFIAMPVFDLSAPSGHPVARGTFWLYWALTAPLTCLVLGLYLAYSWYTERRLSSEDGSSSSKDPPGIATVALPVVSGSQSQISSPNEASSPNSVGTGLGQLRSRFQQLRRDVNDVEVAAGKE</sequence>
<reference evidence="3 4" key="1">
    <citation type="submission" date="2024-07" db="EMBL/GenBank/DDBJ databases">
        <title>Section-level genome sequencing and comparative genomics of Aspergillus sections Usti and Cavernicolus.</title>
        <authorList>
            <consortium name="Lawrence Berkeley National Laboratory"/>
            <person name="Nybo J.L."/>
            <person name="Vesth T.C."/>
            <person name="Theobald S."/>
            <person name="Frisvad J.C."/>
            <person name="Larsen T.O."/>
            <person name="Kjaerboelling I."/>
            <person name="Rothschild-Mancinelli K."/>
            <person name="Lyhne E.K."/>
            <person name="Kogle M.E."/>
            <person name="Barry K."/>
            <person name="Clum A."/>
            <person name="Na H."/>
            <person name="Ledsgaard L."/>
            <person name="Lin J."/>
            <person name="Lipzen A."/>
            <person name="Kuo A."/>
            <person name="Riley R."/>
            <person name="Mondo S."/>
            <person name="Labutti K."/>
            <person name="Haridas S."/>
            <person name="Pangalinan J."/>
            <person name="Salamov A.A."/>
            <person name="Simmons B.A."/>
            <person name="Magnuson J.K."/>
            <person name="Chen J."/>
            <person name="Drula E."/>
            <person name="Henrissat B."/>
            <person name="Wiebenga A."/>
            <person name="Lubbers R.J."/>
            <person name="Gomes A.C."/>
            <person name="Makela M.R."/>
            <person name="Stajich J."/>
            <person name="Grigoriev I.V."/>
            <person name="Mortensen U.H."/>
            <person name="De Vries R.P."/>
            <person name="Baker S.E."/>
            <person name="Andersen M.R."/>
        </authorList>
    </citation>
    <scope>NUCLEOTIDE SEQUENCE [LARGE SCALE GENOMIC DNA]</scope>
    <source>
        <strain evidence="3 4">CBS 209.92</strain>
    </source>
</reference>
<keyword evidence="2" id="KW-0812">Transmembrane</keyword>
<keyword evidence="2" id="KW-1133">Transmembrane helix</keyword>
<organism evidence="3 4">
    <name type="scientific">Aspergillus keveii</name>
    <dbReference type="NCBI Taxonomy" id="714993"/>
    <lineage>
        <taxon>Eukaryota</taxon>
        <taxon>Fungi</taxon>
        <taxon>Dikarya</taxon>
        <taxon>Ascomycota</taxon>
        <taxon>Pezizomycotina</taxon>
        <taxon>Eurotiomycetes</taxon>
        <taxon>Eurotiomycetidae</taxon>
        <taxon>Eurotiales</taxon>
        <taxon>Aspergillaceae</taxon>
        <taxon>Aspergillus</taxon>
        <taxon>Aspergillus subgen. Nidulantes</taxon>
    </lineage>
</organism>
<feature type="transmembrane region" description="Helical" evidence="2">
    <location>
        <begin position="272"/>
        <end position="292"/>
    </location>
</feature>
<keyword evidence="2" id="KW-0472">Membrane</keyword>
<dbReference type="Gene3D" id="1.20.58.340">
    <property type="entry name" value="Magnesium transport protein CorA, transmembrane region"/>
    <property type="match status" value="1"/>
</dbReference>